<proteinExistence type="predicted"/>
<evidence type="ECO:0000313" key="2">
    <source>
        <dbReference type="Proteomes" id="UP000233766"/>
    </source>
</evidence>
<name>A0A2N3VH44_9NOCA</name>
<evidence type="ECO:0000313" key="1">
    <source>
        <dbReference type="EMBL" id="PKV80915.1"/>
    </source>
</evidence>
<protein>
    <submittedName>
        <fullName evidence="1">Uncharacterized protein</fullName>
    </submittedName>
</protein>
<organism evidence="1 2">
    <name type="scientific">Nocardia fluminea</name>
    <dbReference type="NCBI Taxonomy" id="134984"/>
    <lineage>
        <taxon>Bacteria</taxon>
        <taxon>Bacillati</taxon>
        <taxon>Actinomycetota</taxon>
        <taxon>Actinomycetes</taxon>
        <taxon>Mycobacteriales</taxon>
        <taxon>Nocardiaceae</taxon>
        <taxon>Nocardia</taxon>
    </lineage>
</organism>
<dbReference type="OrthoDB" id="4552578at2"/>
<dbReference type="AlphaFoldDB" id="A0A2N3VH44"/>
<keyword evidence="2" id="KW-1185">Reference proteome</keyword>
<reference evidence="1 2" key="1">
    <citation type="submission" date="2017-12" db="EMBL/GenBank/DDBJ databases">
        <title>Sequencing the genomes of 1000 Actinobacteria strains.</title>
        <authorList>
            <person name="Klenk H.-P."/>
        </authorList>
    </citation>
    <scope>NUCLEOTIDE SEQUENCE [LARGE SCALE GENOMIC DNA]</scope>
    <source>
        <strain evidence="1 2">DSM 44489</strain>
    </source>
</reference>
<dbReference type="RefSeq" id="WP_101466760.1">
    <property type="nucleotide sequence ID" value="NZ_PJMW01000002.1"/>
</dbReference>
<sequence length="128" mass="14410">MILGLDLDDWLRGERHWMTLWEFAERIRARPGTAYGSAILQDPEVVEALAAEDETDGDLPIEGFGFLESRLATIEDRVTQLLWVSTKSDPAGAPRAARPVYPHIELREGMHRARMTNLENQLIPEGGD</sequence>
<accession>A0A2N3VH44</accession>
<comment type="caution">
    <text evidence="1">The sequence shown here is derived from an EMBL/GenBank/DDBJ whole genome shotgun (WGS) entry which is preliminary data.</text>
</comment>
<gene>
    <name evidence="1" type="ORF">ATK86_5352</name>
</gene>
<dbReference type="Proteomes" id="UP000233766">
    <property type="component" value="Unassembled WGS sequence"/>
</dbReference>
<dbReference type="EMBL" id="PJMW01000002">
    <property type="protein sequence ID" value="PKV80915.1"/>
    <property type="molecule type" value="Genomic_DNA"/>
</dbReference>